<dbReference type="GO" id="GO:0016884">
    <property type="term" value="F:carbon-nitrogen ligase activity, with glutamine as amido-N-donor"/>
    <property type="evidence" value="ECO:0007669"/>
    <property type="project" value="InterPro"/>
</dbReference>
<dbReference type="eggNOG" id="COG1610">
    <property type="taxonomic scope" value="Bacteria"/>
</dbReference>
<dbReference type="InterPro" id="IPR019004">
    <property type="entry name" value="YqeY/Aim41"/>
</dbReference>
<keyword evidence="2" id="KW-1185">Reference proteome</keyword>
<dbReference type="HOGENOM" id="CLU_079430_2_1_0"/>
<gene>
    <name evidence="1" type="ordered locus">Theam_0524</name>
</gene>
<name>E8T5M1_THEA1</name>
<dbReference type="KEGG" id="tam:Theam_0524"/>
<dbReference type="PANTHER" id="PTHR28055">
    <property type="entry name" value="ALTERED INHERITANCE OF MITOCHONDRIA PROTEIN 41, MITOCHONDRIAL"/>
    <property type="match status" value="1"/>
</dbReference>
<dbReference type="InterPro" id="IPR042184">
    <property type="entry name" value="YqeY/Aim41_N"/>
</dbReference>
<sequence length="151" mass="16854">MGLKERLKADMKEALKAKDKVKLSTIRMINSLIKNAEIEKRGELTDDEIVQLLMRYAKQRREAIEMYEKGGRPDLVEKEKAELAVVESYLPKQLSEEELVELVKQVIAEVGASSPKDMGKVMKAVMPKVKGRADGSLVNRIVKELLAGSGS</sequence>
<dbReference type="STRING" id="648996.Theam_0524"/>
<proteinExistence type="predicted"/>
<dbReference type="PANTHER" id="PTHR28055:SF1">
    <property type="entry name" value="ALTERED INHERITANCE OF MITOCHONDRIA PROTEIN 41, MITOCHONDRIAL"/>
    <property type="match status" value="1"/>
</dbReference>
<dbReference type="Gene3D" id="1.10.1510.10">
    <property type="entry name" value="Uncharacterised protein YqeY/AIM41 PF09424, N-terminal domain"/>
    <property type="match status" value="1"/>
</dbReference>
<dbReference type="Pfam" id="PF09424">
    <property type="entry name" value="YqeY"/>
    <property type="match status" value="1"/>
</dbReference>
<dbReference type="AlphaFoldDB" id="E8T5M1"/>
<accession>E8T5M1</accession>
<dbReference type="OrthoDB" id="9794041at2"/>
<evidence type="ECO:0000313" key="1">
    <source>
        <dbReference type="EMBL" id="ADU96496.1"/>
    </source>
</evidence>
<dbReference type="RefSeq" id="WP_013537282.1">
    <property type="nucleotide sequence ID" value="NC_014926.1"/>
</dbReference>
<dbReference type="SUPFAM" id="SSF89095">
    <property type="entry name" value="GatB/YqeY motif"/>
    <property type="match status" value="1"/>
</dbReference>
<dbReference type="Proteomes" id="UP000006362">
    <property type="component" value="Chromosome"/>
</dbReference>
<evidence type="ECO:0008006" key="3">
    <source>
        <dbReference type="Google" id="ProtNLM"/>
    </source>
</evidence>
<dbReference type="InterPro" id="IPR023168">
    <property type="entry name" value="GatB_Yqey_C_2"/>
</dbReference>
<reference evidence="1" key="1">
    <citation type="submission" date="2011-01" db="EMBL/GenBank/DDBJ databases">
        <title>Complete sequence of chromosome of Thermovibrio ammonificans HB-1.</title>
        <authorList>
            <consortium name="US DOE Joint Genome Institute"/>
            <person name="Lucas S."/>
            <person name="Copeland A."/>
            <person name="Lapidus A."/>
            <person name="Cheng J.-F."/>
            <person name="Goodwin L."/>
            <person name="Pitluck S."/>
            <person name="Davenport K."/>
            <person name="Detter J.C."/>
            <person name="Han C."/>
            <person name="Tapia R."/>
            <person name="Land M."/>
            <person name="Hauser L."/>
            <person name="Kyrpides N."/>
            <person name="Ivanova N."/>
            <person name="Ovchinnikova G."/>
            <person name="Vetriani C."/>
            <person name="Woyke T."/>
        </authorList>
    </citation>
    <scope>NUCLEOTIDE SEQUENCE [LARGE SCALE GENOMIC DNA]</scope>
    <source>
        <strain evidence="1">HB-1</strain>
    </source>
</reference>
<dbReference type="Gene3D" id="1.10.10.410">
    <property type="match status" value="1"/>
</dbReference>
<organism evidence="1 2">
    <name type="scientific">Thermovibrio ammonificans (strain DSM 15698 / JCM 12110 / HB-1)</name>
    <dbReference type="NCBI Taxonomy" id="648996"/>
    <lineage>
        <taxon>Bacteria</taxon>
        <taxon>Pseudomonadati</taxon>
        <taxon>Aquificota</taxon>
        <taxon>Aquificia</taxon>
        <taxon>Desulfurobacteriales</taxon>
        <taxon>Desulfurobacteriaceae</taxon>
        <taxon>Thermovibrio</taxon>
    </lineage>
</organism>
<dbReference type="InterPro" id="IPR003789">
    <property type="entry name" value="Asn/Gln_tRNA_amidoTrase-B-like"/>
</dbReference>
<dbReference type="EMBL" id="CP002444">
    <property type="protein sequence ID" value="ADU96496.1"/>
    <property type="molecule type" value="Genomic_DNA"/>
</dbReference>
<protein>
    <recommendedName>
        <fullName evidence="3">GatB/YqeY domain-containing protein</fullName>
    </recommendedName>
</protein>
<evidence type="ECO:0000313" key="2">
    <source>
        <dbReference type="Proteomes" id="UP000006362"/>
    </source>
</evidence>